<dbReference type="InterPro" id="IPR017441">
    <property type="entry name" value="Protein_kinase_ATP_BS"/>
</dbReference>
<proteinExistence type="predicted"/>
<evidence type="ECO:0008006" key="12">
    <source>
        <dbReference type="Google" id="ProtNLM"/>
    </source>
</evidence>
<feature type="domain" description="PH" evidence="8">
    <location>
        <begin position="51"/>
        <end position="214"/>
    </location>
</feature>
<dbReference type="GO" id="GO:0005524">
    <property type="term" value="F:ATP binding"/>
    <property type="evidence" value="ECO:0007669"/>
    <property type="project" value="UniProtKB-UniRule"/>
</dbReference>
<evidence type="ECO:0000256" key="6">
    <source>
        <dbReference type="PROSITE-ProRule" id="PRU10141"/>
    </source>
</evidence>
<evidence type="ECO:0000313" key="11">
    <source>
        <dbReference type="Proteomes" id="UP000694416"/>
    </source>
</evidence>
<dbReference type="InterPro" id="IPR011993">
    <property type="entry name" value="PH-like_dom_sf"/>
</dbReference>
<evidence type="ECO:0000256" key="3">
    <source>
        <dbReference type="ARBA" id="ARBA00022741"/>
    </source>
</evidence>
<feature type="compositionally biased region" description="Low complexity" evidence="7">
    <location>
        <begin position="135"/>
        <end position="160"/>
    </location>
</feature>
<evidence type="ECO:0000256" key="1">
    <source>
        <dbReference type="ARBA" id="ARBA00022527"/>
    </source>
</evidence>
<evidence type="ECO:0000256" key="5">
    <source>
        <dbReference type="ARBA" id="ARBA00022840"/>
    </source>
</evidence>
<evidence type="ECO:0000256" key="7">
    <source>
        <dbReference type="SAM" id="MobiDB-lite"/>
    </source>
</evidence>
<dbReference type="Gene3D" id="1.10.510.10">
    <property type="entry name" value="Transferase(Phosphotransferase) domain 1"/>
    <property type="match status" value="1"/>
</dbReference>
<evidence type="ECO:0000256" key="4">
    <source>
        <dbReference type="ARBA" id="ARBA00022777"/>
    </source>
</evidence>
<keyword evidence="1" id="KW-0723">Serine/threonine-protein kinase</keyword>
<evidence type="ECO:0000313" key="10">
    <source>
        <dbReference type="Ensembl" id="ENSPTEP00000004988.1"/>
    </source>
</evidence>
<evidence type="ECO:0000259" key="8">
    <source>
        <dbReference type="PROSITE" id="PS50003"/>
    </source>
</evidence>
<reference evidence="10" key="2">
    <citation type="submission" date="2025-09" db="UniProtKB">
        <authorList>
            <consortium name="Ensembl"/>
        </authorList>
    </citation>
    <scope>IDENTIFICATION</scope>
</reference>
<dbReference type="Ensembl" id="ENSPTET00000007701.1">
    <property type="protein sequence ID" value="ENSPTEP00000004988.1"/>
    <property type="gene ID" value="ENSPTEG00000005810.1"/>
</dbReference>
<dbReference type="SMART" id="SM00233">
    <property type="entry name" value="PH"/>
    <property type="match status" value="1"/>
</dbReference>
<feature type="region of interest" description="Disordered" evidence="7">
    <location>
        <begin position="135"/>
        <end position="169"/>
    </location>
</feature>
<keyword evidence="5 6" id="KW-0067">ATP-binding</keyword>
<evidence type="ECO:0000259" key="9">
    <source>
        <dbReference type="PROSITE" id="PS50011"/>
    </source>
</evidence>
<dbReference type="PROSITE" id="PS50003">
    <property type="entry name" value="PH_DOMAIN"/>
    <property type="match status" value="1"/>
</dbReference>
<dbReference type="Proteomes" id="UP000694416">
    <property type="component" value="Unplaced"/>
</dbReference>
<dbReference type="PANTHER" id="PTHR24347">
    <property type="entry name" value="SERINE/THREONINE-PROTEIN KINASE"/>
    <property type="match status" value="1"/>
</dbReference>
<feature type="domain" description="Protein kinase" evidence="9">
    <location>
        <begin position="222"/>
        <end position="478"/>
    </location>
</feature>
<dbReference type="Gene3D" id="2.30.29.30">
    <property type="entry name" value="Pleckstrin-homology domain (PH domain)/Phosphotyrosine-binding domain (PTB)"/>
    <property type="match status" value="1"/>
</dbReference>
<sequence>MCPNCHSRYPRFCVKNNKVAMKCEYCNNCYFYSCVYCNFKFQKCLYMLKNNTLKEGILYKIGKHLHQYKARYYVLFDNLLYYYDKQKNYRPRGFMFLEGCYVEVIQNSDGLNLNTNNGNVITSNTTSTIVTANTSSTTTTNTTTTTTNTTNTTAIATNNGENVGTTNDNNSSNNKYGFSICHKGTNNNVQKRNLYVNSYEEREEWLKVLYSTTKQNTLYNSYELHEQLGQGKFSTVYRGINKQTLAEFAIKVIDKRSVSIYEKELLRSEISILRLLRHPNVIYLKEIINTKETLYISMELVKGGELYDLILTEKIFSEIHANKIITQLIKTVAYLHKCGIIHRDIKPENILLTDKSKDAQIKLTDFGLSTLCAPNELLTDPCGTLAYVAPEVITLQGYNHKIDTWSIGVILYLLLSGKLPFPINKNTELDVNKYYVLNFKEPIWKRVSTSAKNFISRLLEVDVQKRISASEALEHIWIKNPTAVINENSYIYKNEEINILNLQD</sequence>
<dbReference type="SUPFAM" id="SSF50729">
    <property type="entry name" value="PH domain-like"/>
    <property type="match status" value="1"/>
</dbReference>
<dbReference type="CDD" id="cd05117">
    <property type="entry name" value="STKc_CAMK"/>
    <property type="match status" value="1"/>
</dbReference>
<keyword evidence="4" id="KW-0418">Kinase</keyword>
<dbReference type="InterPro" id="IPR000719">
    <property type="entry name" value="Prot_kinase_dom"/>
</dbReference>
<dbReference type="Pfam" id="PF00169">
    <property type="entry name" value="PH"/>
    <property type="match status" value="1"/>
</dbReference>
<dbReference type="FunFam" id="3.30.200.20:FF:000315">
    <property type="entry name" value="Calcium-dependent protein kinase 3"/>
    <property type="match status" value="1"/>
</dbReference>
<evidence type="ECO:0000256" key="2">
    <source>
        <dbReference type="ARBA" id="ARBA00022679"/>
    </source>
</evidence>
<keyword evidence="2" id="KW-0808">Transferase</keyword>
<keyword evidence="3 6" id="KW-0547">Nucleotide-binding</keyword>
<dbReference type="AlphaFoldDB" id="A0A8C9GL60"/>
<dbReference type="PROSITE" id="PS50011">
    <property type="entry name" value="PROTEIN_KINASE_DOM"/>
    <property type="match status" value="1"/>
</dbReference>
<dbReference type="FunFam" id="1.10.510.10:FF:000571">
    <property type="entry name" value="Maternal embryonic leucine zipper kinase"/>
    <property type="match status" value="1"/>
</dbReference>
<dbReference type="Gene3D" id="3.30.200.20">
    <property type="entry name" value="Phosphorylase Kinase, domain 1"/>
    <property type="match status" value="1"/>
</dbReference>
<name>A0A8C9GL60_9PRIM</name>
<dbReference type="PROSITE" id="PS00108">
    <property type="entry name" value="PROTEIN_KINASE_ST"/>
    <property type="match status" value="1"/>
</dbReference>
<dbReference type="InterPro" id="IPR011009">
    <property type="entry name" value="Kinase-like_dom_sf"/>
</dbReference>
<feature type="binding site" evidence="6">
    <location>
        <position position="251"/>
    </location>
    <ligand>
        <name>ATP</name>
        <dbReference type="ChEBI" id="CHEBI:30616"/>
    </ligand>
</feature>
<dbReference type="SUPFAM" id="SSF56112">
    <property type="entry name" value="Protein kinase-like (PK-like)"/>
    <property type="match status" value="1"/>
</dbReference>
<keyword evidence="11" id="KW-1185">Reference proteome</keyword>
<reference evidence="10" key="1">
    <citation type="submission" date="2025-08" db="UniProtKB">
        <authorList>
            <consortium name="Ensembl"/>
        </authorList>
    </citation>
    <scope>IDENTIFICATION</scope>
</reference>
<dbReference type="Pfam" id="PF00069">
    <property type="entry name" value="Pkinase"/>
    <property type="match status" value="1"/>
</dbReference>
<dbReference type="InterPro" id="IPR008271">
    <property type="entry name" value="Ser/Thr_kinase_AS"/>
</dbReference>
<dbReference type="InterPro" id="IPR001849">
    <property type="entry name" value="PH_domain"/>
</dbReference>
<organism evidence="10 11">
    <name type="scientific">Piliocolobus tephrosceles</name>
    <name type="common">Ugandan red Colobus</name>
    <dbReference type="NCBI Taxonomy" id="591936"/>
    <lineage>
        <taxon>Eukaryota</taxon>
        <taxon>Metazoa</taxon>
        <taxon>Chordata</taxon>
        <taxon>Craniata</taxon>
        <taxon>Vertebrata</taxon>
        <taxon>Euteleostomi</taxon>
        <taxon>Mammalia</taxon>
        <taxon>Eutheria</taxon>
        <taxon>Euarchontoglires</taxon>
        <taxon>Primates</taxon>
        <taxon>Haplorrhini</taxon>
        <taxon>Catarrhini</taxon>
        <taxon>Cercopithecidae</taxon>
        <taxon>Colobinae</taxon>
        <taxon>Piliocolobus</taxon>
    </lineage>
</organism>
<protein>
    <recommendedName>
        <fullName evidence="12">Calcium/calmodulin-dependent protein kinase</fullName>
    </recommendedName>
</protein>
<dbReference type="GO" id="GO:0004674">
    <property type="term" value="F:protein serine/threonine kinase activity"/>
    <property type="evidence" value="ECO:0007669"/>
    <property type="project" value="UniProtKB-KW"/>
</dbReference>
<dbReference type="SMART" id="SM00220">
    <property type="entry name" value="S_TKc"/>
    <property type="match status" value="1"/>
</dbReference>
<accession>A0A8C9GL60</accession>
<dbReference type="PROSITE" id="PS00107">
    <property type="entry name" value="PROTEIN_KINASE_ATP"/>
    <property type="match status" value="1"/>
</dbReference>